<dbReference type="AlphaFoldDB" id="A0A6A5KDI8"/>
<feature type="region of interest" description="Disordered" evidence="2">
    <location>
        <begin position="136"/>
        <end position="167"/>
    </location>
</feature>
<keyword evidence="5" id="KW-1185">Reference proteome</keyword>
<accession>A0A6A5KDI8</accession>
<dbReference type="Gene3D" id="3.30.160.60">
    <property type="entry name" value="Classic Zinc Finger"/>
    <property type="match status" value="1"/>
</dbReference>
<keyword evidence="1" id="KW-0862">Zinc</keyword>
<dbReference type="InterPro" id="IPR013087">
    <property type="entry name" value="Znf_C2H2_type"/>
</dbReference>
<evidence type="ECO:0000256" key="1">
    <source>
        <dbReference type="PROSITE-ProRule" id="PRU00042"/>
    </source>
</evidence>
<evidence type="ECO:0000313" key="5">
    <source>
        <dbReference type="Proteomes" id="UP000800040"/>
    </source>
</evidence>
<organism evidence="4 5">
    <name type="scientific">Decorospora gaudefroyi</name>
    <dbReference type="NCBI Taxonomy" id="184978"/>
    <lineage>
        <taxon>Eukaryota</taxon>
        <taxon>Fungi</taxon>
        <taxon>Dikarya</taxon>
        <taxon>Ascomycota</taxon>
        <taxon>Pezizomycotina</taxon>
        <taxon>Dothideomycetes</taxon>
        <taxon>Pleosporomycetidae</taxon>
        <taxon>Pleosporales</taxon>
        <taxon>Pleosporineae</taxon>
        <taxon>Pleosporaceae</taxon>
        <taxon>Decorospora</taxon>
    </lineage>
</organism>
<dbReference type="EMBL" id="ML975318">
    <property type="protein sequence ID" value="KAF1833447.1"/>
    <property type="molecule type" value="Genomic_DNA"/>
</dbReference>
<reference evidence="4" key="1">
    <citation type="submission" date="2020-01" db="EMBL/GenBank/DDBJ databases">
        <authorList>
            <consortium name="DOE Joint Genome Institute"/>
            <person name="Haridas S."/>
            <person name="Albert R."/>
            <person name="Binder M."/>
            <person name="Bloem J."/>
            <person name="Labutti K."/>
            <person name="Salamov A."/>
            <person name="Andreopoulos B."/>
            <person name="Baker S.E."/>
            <person name="Barry K."/>
            <person name="Bills G."/>
            <person name="Bluhm B.H."/>
            <person name="Cannon C."/>
            <person name="Castanera R."/>
            <person name="Culley D.E."/>
            <person name="Daum C."/>
            <person name="Ezra D."/>
            <person name="Gonzalez J.B."/>
            <person name="Henrissat B."/>
            <person name="Kuo A."/>
            <person name="Liang C."/>
            <person name="Lipzen A."/>
            <person name="Lutzoni F."/>
            <person name="Magnuson J."/>
            <person name="Mondo S."/>
            <person name="Nolan M."/>
            <person name="Ohm R."/>
            <person name="Pangilinan J."/>
            <person name="Park H.-J."/>
            <person name="Ramirez L."/>
            <person name="Alfaro M."/>
            <person name="Sun H."/>
            <person name="Tritt A."/>
            <person name="Yoshinaga Y."/>
            <person name="Zwiers L.-H."/>
            <person name="Turgeon B.G."/>
            <person name="Goodwin S.B."/>
            <person name="Spatafora J.W."/>
            <person name="Crous P.W."/>
            <person name="Grigoriev I.V."/>
        </authorList>
    </citation>
    <scope>NUCLEOTIDE SEQUENCE</scope>
    <source>
        <strain evidence="4">P77</strain>
    </source>
</reference>
<dbReference type="OrthoDB" id="2687452at2759"/>
<feature type="compositionally biased region" description="Polar residues" evidence="2">
    <location>
        <begin position="136"/>
        <end position="161"/>
    </location>
</feature>
<proteinExistence type="predicted"/>
<evidence type="ECO:0000256" key="2">
    <source>
        <dbReference type="SAM" id="MobiDB-lite"/>
    </source>
</evidence>
<sequence>MRTLPTQHATQSSSNTTTMASLAHETPSDFQRSTSSATYTNGQQEFNPALTQRTQSPQAHSNNRSATGHVPQPGLNQLPGLQDQATLFHRQHQYQNGPTNYHAVTSHPNLAPGVSNYGSSPEQLIYWSQQASPMDTAELSTATTPQLAQMDTSPSSSNTNGKIGEVHRTSRPGFEYKCDNCVQTFTRVQDLNRHHNGAHDLEPTVHYCPITGCNRGRPFDRHDKMIDHVRKVHPGQV</sequence>
<keyword evidence="1" id="KW-0479">Metal-binding</keyword>
<keyword evidence="1" id="KW-0863">Zinc-finger</keyword>
<gene>
    <name evidence="4" type="ORF">BDW02DRAFT_379740</name>
</gene>
<evidence type="ECO:0000259" key="3">
    <source>
        <dbReference type="PROSITE" id="PS50157"/>
    </source>
</evidence>
<dbReference type="PROSITE" id="PS50157">
    <property type="entry name" value="ZINC_FINGER_C2H2_2"/>
    <property type="match status" value="1"/>
</dbReference>
<feature type="compositionally biased region" description="Polar residues" evidence="2">
    <location>
        <begin position="1"/>
        <end position="20"/>
    </location>
</feature>
<dbReference type="PROSITE" id="PS00028">
    <property type="entry name" value="ZINC_FINGER_C2H2_1"/>
    <property type="match status" value="1"/>
</dbReference>
<feature type="domain" description="C2H2-type" evidence="3">
    <location>
        <begin position="176"/>
        <end position="204"/>
    </location>
</feature>
<name>A0A6A5KDI8_9PLEO</name>
<protein>
    <recommendedName>
        <fullName evidence="3">C2H2-type domain-containing protein</fullName>
    </recommendedName>
</protein>
<dbReference type="Proteomes" id="UP000800040">
    <property type="component" value="Unassembled WGS sequence"/>
</dbReference>
<dbReference type="SMART" id="SM00355">
    <property type="entry name" value="ZnF_C2H2"/>
    <property type="match status" value="2"/>
</dbReference>
<feature type="compositionally biased region" description="Polar residues" evidence="2">
    <location>
        <begin position="28"/>
        <end position="66"/>
    </location>
</feature>
<dbReference type="GO" id="GO:0008270">
    <property type="term" value="F:zinc ion binding"/>
    <property type="evidence" value="ECO:0007669"/>
    <property type="project" value="UniProtKB-KW"/>
</dbReference>
<evidence type="ECO:0000313" key="4">
    <source>
        <dbReference type="EMBL" id="KAF1833447.1"/>
    </source>
</evidence>
<feature type="region of interest" description="Disordered" evidence="2">
    <location>
        <begin position="1"/>
        <end position="79"/>
    </location>
</feature>